<feature type="transmembrane region" description="Helical" evidence="1">
    <location>
        <begin position="73"/>
        <end position="93"/>
    </location>
</feature>
<accession>A0A8T3B4E8</accession>
<dbReference type="AlphaFoldDB" id="A0A8T3B4E8"/>
<sequence>MPYCCSLIHSYLMGDVASVPSYLIYIDYFGCSNSLVLGGFSMVLMSTHYGVFSLDSWDIYFIFGSGLGVKYQALTYLHVYLIADFLGCLWFVVPEIRFELCLGLHHDDTITYYLRYTPIIDLSYMAYLYLFAKVINSCLLIIRNFFSCSCMLRDLWYMFAINAGLCCCFTMHFINFYLNYIVITHLICPCLACYFSIFSSMYNWIVSWVCCYIFINFGRLGGVKVHTITINFGYSYNIFLSCCWLSVSRIICDWKVRLYYNDDGTTNDFYFLSFPSPITSAINSALLSSLICI</sequence>
<dbReference type="EMBL" id="JAGYWB010000011">
    <property type="protein sequence ID" value="KAI0503968.1"/>
    <property type="molecule type" value="Genomic_DNA"/>
</dbReference>
<feature type="transmembrane region" description="Helical" evidence="1">
    <location>
        <begin position="124"/>
        <end position="143"/>
    </location>
</feature>
<evidence type="ECO:0000313" key="3">
    <source>
        <dbReference type="Proteomes" id="UP000829196"/>
    </source>
</evidence>
<protein>
    <submittedName>
        <fullName evidence="2">Uncharacterized protein</fullName>
    </submittedName>
</protein>
<comment type="caution">
    <text evidence="2">The sequence shown here is derived from an EMBL/GenBank/DDBJ whole genome shotgun (WGS) entry which is preliminary data.</text>
</comment>
<keyword evidence="1" id="KW-0812">Transmembrane</keyword>
<gene>
    <name evidence="2" type="ORF">KFK09_014915</name>
</gene>
<keyword evidence="3" id="KW-1185">Reference proteome</keyword>
<feature type="transmembrane region" description="Helical" evidence="1">
    <location>
        <begin position="204"/>
        <end position="222"/>
    </location>
</feature>
<dbReference type="Proteomes" id="UP000829196">
    <property type="component" value="Unassembled WGS sequence"/>
</dbReference>
<feature type="transmembrane region" description="Helical" evidence="1">
    <location>
        <begin position="234"/>
        <end position="252"/>
    </location>
</feature>
<keyword evidence="1" id="KW-1133">Transmembrane helix</keyword>
<feature type="transmembrane region" description="Helical" evidence="1">
    <location>
        <begin position="22"/>
        <end position="52"/>
    </location>
</feature>
<reference evidence="2" key="1">
    <citation type="journal article" date="2022" name="Front. Genet.">
        <title>Chromosome-Scale Assembly of the Dendrobium nobile Genome Provides Insights Into the Molecular Mechanism of the Biosynthesis of the Medicinal Active Ingredient of Dendrobium.</title>
        <authorList>
            <person name="Xu Q."/>
            <person name="Niu S.-C."/>
            <person name="Li K.-L."/>
            <person name="Zheng P.-J."/>
            <person name="Zhang X.-J."/>
            <person name="Jia Y."/>
            <person name="Liu Y."/>
            <person name="Niu Y.-X."/>
            <person name="Yu L.-H."/>
            <person name="Chen D.-F."/>
            <person name="Zhang G.-Q."/>
        </authorList>
    </citation>
    <scope>NUCLEOTIDE SEQUENCE</scope>
    <source>
        <tissue evidence="2">Leaf</tissue>
    </source>
</reference>
<evidence type="ECO:0000313" key="2">
    <source>
        <dbReference type="EMBL" id="KAI0503968.1"/>
    </source>
</evidence>
<evidence type="ECO:0000256" key="1">
    <source>
        <dbReference type="SAM" id="Phobius"/>
    </source>
</evidence>
<feature type="transmembrane region" description="Helical" evidence="1">
    <location>
        <begin position="155"/>
        <end position="174"/>
    </location>
</feature>
<name>A0A8T3B4E8_DENNO</name>
<organism evidence="2 3">
    <name type="scientific">Dendrobium nobile</name>
    <name type="common">Orchid</name>
    <dbReference type="NCBI Taxonomy" id="94219"/>
    <lineage>
        <taxon>Eukaryota</taxon>
        <taxon>Viridiplantae</taxon>
        <taxon>Streptophyta</taxon>
        <taxon>Embryophyta</taxon>
        <taxon>Tracheophyta</taxon>
        <taxon>Spermatophyta</taxon>
        <taxon>Magnoliopsida</taxon>
        <taxon>Liliopsida</taxon>
        <taxon>Asparagales</taxon>
        <taxon>Orchidaceae</taxon>
        <taxon>Epidendroideae</taxon>
        <taxon>Malaxideae</taxon>
        <taxon>Dendrobiinae</taxon>
        <taxon>Dendrobium</taxon>
    </lineage>
</organism>
<proteinExistence type="predicted"/>
<keyword evidence="1" id="KW-0472">Membrane</keyword>